<accession>A0A418VGS9</accession>
<comment type="caution">
    <text evidence="1">The sequence shown here is derived from an EMBL/GenBank/DDBJ whole genome shotgun (WGS) entry which is preliminary data.</text>
</comment>
<organism evidence="1 2">
    <name type="scientific">Deinococcus cavernae</name>
    <dbReference type="NCBI Taxonomy" id="2320857"/>
    <lineage>
        <taxon>Bacteria</taxon>
        <taxon>Thermotogati</taxon>
        <taxon>Deinococcota</taxon>
        <taxon>Deinococci</taxon>
        <taxon>Deinococcales</taxon>
        <taxon>Deinococcaceae</taxon>
        <taxon>Deinococcus</taxon>
    </lineage>
</organism>
<dbReference type="OrthoDB" id="74331at2"/>
<dbReference type="EMBL" id="QYUJ01000006">
    <property type="protein sequence ID" value="RJF75242.1"/>
    <property type="molecule type" value="Genomic_DNA"/>
</dbReference>
<name>A0A418VGS9_9DEIO</name>
<protein>
    <submittedName>
        <fullName evidence="1">Uncharacterized protein</fullName>
    </submittedName>
</protein>
<evidence type="ECO:0000313" key="1">
    <source>
        <dbReference type="EMBL" id="RJF75242.1"/>
    </source>
</evidence>
<evidence type="ECO:0000313" key="2">
    <source>
        <dbReference type="Proteomes" id="UP000286287"/>
    </source>
</evidence>
<dbReference type="Proteomes" id="UP000286287">
    <property type="component" value="Unassembled WGS sequence"/>
</dbReference>
<sequence length="183" mass="19833">MGLYSGSLHYTSLAKFPDPEEEVSLDFLDRFNPVASAEVCGVKFRADAGAKTLTASAPDLGSIARVFSSRAKGQLSISTFFPNKLGKAASIDLLYDLKGRTVSFKDPGDLITTFVIAVKVDGGALQPLYYNGKMTPVRIPPSAKAFDLYVRMPTGKFTAWERVSVNLKTPGVVLYQEAKFPAK</sequence>
<reference evidence="1 2" key="1">
    <citation type="submission" date="2018-09" db="EMBL/GenBank/DDBJ databases">
        <authorList>
            <person name="Zhu H."/>
        </authorList>
    </citation>
    <scope>NUCLEOTIDE SEQUENCE [LARGE SCALE GENOMIC DNA]</scope>
    <source>
        <strain evidence="1 2">K2S05-167</strain>
    </source>
</reference>
<proteinExistence type="predicted"/>
<dbReference type="RefSeq" id="WP_119760492.1">
    <property type="nucleotide sequence ID" value="NZ_QYUJ01000006.1"/>
</dbReference>
<keyword evidence="2" id="KW-1185">Reference proteome</keyword>
<gene>
    <name evidence="1" type="ORF">D3875_01685</name>
</gene>
<dbReference type="AlphaFoldDB" id="A0A418VGS9"/>